<sequence>MIKLREYNVKDWSQIEDAIEPFIPPVPAEDFLEMTKRGVAVTGIENDKIMACGGISYMDDENGIAWAKVSKKCLRNSSAWAAVILETFTMMSDSVNLKVSTYVLDNFCRGERLAKLIGLQKTDESKEHNGNLYHKFTSYKKRKPQNYKECPQSIKNCVHK</sequence>
<protein>
    <recommendedName>
        <fullName evidence="2">N-acetyltransferase domain-containing protein</fullName>
    </recommendedName>
</protein>
<gene>
    <name evidence="1" type="ORF">LCGC14_3009780</name>
</gene>
<dbReference type="AlphaFoldDB" id="A0A0F8Z6A4"/>
<organism evidence="1">
    <name type="scientific">marine sediment metagenome</name>
    <dbReference type="NCBI Taxonomy" id="412755"/>
    <lineage>
        <taxon>unclassified sequences</taxon>
        <taxon>metagenomes</taxon>
        <taxon>ecological metagenomes</taxon>
    </lineage>
</organism>
<accession>A0A0F8Z6A4</accession>
<evidence type="ECO:0008006" key="2">
    <source>
        <dbReference type="Google" id="ProtNLM"/>
    </source>
</evidence>
<evidence type="ECO:0000313" key="1">
    <source>
        <dbReference type="EMBL" id="KKK61894.1"/>
    </source>
</evidence>
<reference evidence="1" key="1">
    <citation type="journal article" date="2015" name="Nature">
        <title>Complex archaea that bridge the gap between prokaryotes and eukaryotes.</title>
        <authorList>
            <person name="Spang A."/>
            <person name="Saw J.H."/>
            <person name="Jorgensen S.L."/>
            <person name="Zaremba-Niedzwiedzka K."/>
            <person name="Martijn J."/>
            <person name="Lind A.E."/>
            <person name="van Eijk R."/>
            <person name="Schleper C."/>
            <person name="Guy L."/>
            <person name="Ettema T.J."/>
        </authorList>
    </citation>
    <scope>NUCLEOTIDE SEQUENCE</scope>
</reference>
<name>A0A0F8Z6A4_9ZZZZ</name>
<proteinExistence type="predicted"/>
<dbReference type="EMBL" id="LAZR01062264">
    <property type="protein sequence ID" value="KKK61894.1"/>
    <property type="molecule type" value="Genomic_DNA"/>
</dbReference>
<comment type="caution">
    <text evidence="1">The sequence shown here is derived from an EMBL/GenBank/DDBJ whole genome shotgun (WGS) entry which is preliminary data.</text>
</comment>